<keyword evidence="3" id="KW-1185">Reference proteome</keyword>
<dbReference type="AlphaFoldDB" id="A0A803N345"/>
<dbReference type="PANTHER" id="PTHR36886">
    <property type="entry name" value="PROTEIN FRIGIDA-ESSENTIAL 1"/>
    <property type="match status" value="1"/>
</dbReference>
<protein>
    <submittedName>
        <fullName evidence="2">Uncharacterized protein</fullName>
    </submittedName>
</protein>
<name>A0A803N345_CHEQI</name>
<organism evidence="2 3">
    <name type="scientific">Chenopodium quinoa</name>
    <name type="common">Quinoa</name>
    <dbReference type="NCBI Taxonomy" id="63459"/>
    <lineage>
        <taxon>Eukaryota</taxon>
        <taxon>Viridiplantae</taxon>
        <taxon>Streptophyta</taxon>
        <taxon>Embryophyta</taxon>
        <taxon>Tracheophyta</taxon>
        <taxon>Spermatophyta</taxon>
        <taxon>Magnoliopsida</taxon>
        <taxon>eudicotyledons</taxon>
        <taxon>Gunneridae</taxon>
        <taxon>Pentapetalae</taxon>
        <taxon>Caryophyllales</taxon>
        <taxon>Chenopodiaceae</taxon>
        <taxon>Chenopodioideae</taxon>
        <taxon>Atripliceae</taxon>
        <taxon>Chenopodium</taxon>
    </lineage>
</organism>
<dbReference type="PANTHER" id="PTHR36886:SF7">
    <property type="entry name" value="EXPRESSED PROTEIN"/>
    <property type="match status" value="1"/>
</dbReference>
<accession>A0A803N345</accession>
<feature type="region of interest" description="Disordered" evidence="1">
    <location>
        <begin position="1"/>
        <end position="102"/>
    </location>
</feature>
<feature type="compositionally biased region" description="Polar residues" evidence="1">
    <location>
        <begin position="85"/>
        <end position="99"/>
    </location>
</feature>
<reference evidence="2" key="2">
    <citation type="submission" date="2021-03" db="UniProtKB">
        <authorList>
            <consortium name="EnsemblPlants"/>
        </authorList>
    </citation>
    <scope>IDENTIFICATION</scope>
</reference>
<evidence type="ECO:0000313" key="2">
    <source>
        <dbReference type="EnsemblPlants" id="AUR62039647-RA:cds"/>
    </source>
</evidence>
<dbReference type="InterPro" id="IPR052650">
    <property type="entry name" value="Zinc_finger_CCCH"/>
</dbReference>
<feature type="region of interest" description="Disordered" evidence="1">
    <location>
        <begin position="281"/>
        <end position="324"/>
    </location>
</feature>
<dbReference type="Proteomes" id="UP000596660">
    <property type="component" value="Unplaced"/>
</dbReference>
<dbReference type="Gramene" id="AUR62039647-RA">
    <property type="protein sequence ID" value="AUR62039647-RA:cds"/>
    <property type="gene ID" value="AUR62039647"/>
</dbReference>
<feature type="compositionally biased region" description="Basic and acidic residues" evidence="1">
    <location>
        <begin position="306"/>
        <end position="321"/>
    </location>
</feature>
<dbReference type="EnsemblPlants" id="AUR62039647-RA">
    <property type="protein sequence ID" value="AUR62039647-RA:cds"/>
    <property type="gene ID" value="AUR62039647"/>
</dbReference>
<evidence type="ECO:0000256" key="1">
    <source>
        <dbReference type="SAM" id="MobiDB-lite"/>
    </source>
</evidence>
<reference evidence="2" key="1">
    <citation type="journal article" date="2017" name="Nature">
        <title>The genome of Chenopodium quinoa.</title>
        <authorList>
            <person name="Jarvis D.E."/>
            <person name="Ho Y.S."/>
            <person name="Lightfoot D.J."/>
            <person name="Schmoeckel S.M."/>
            <person name="Li B."/>
            <person name="Borm T.J.A."/>
            <person name="Ohyanagi H."/>
            <person name="Mineta K."/>
            <person name="Michell C.T."/>
            <person name="Saber N."/>
            <person name="Kharbatia N.M."/>
            <person name="Rupper R.R."/>
            <person name="Sharp A.R."/>
            <person name="Dally N."/>
            <person name="Boughton B.A."/>
            <person name="Woo Y.H."/>
            <person name="Gao G."/>
            <person name="Schijlen E.G.W.M."/>
            <person name="Guo X."/>
            <person name="Momin A.A."/>
            <person name="Negrao S."/>
            <person name="Al-Babili S."/>
            <person name="Gehring C."/>
            <person name="Roessner U."/>
            <person name="Jung C."/>
            <person name="Murphy K."/>
            <person name="Arold S.T."/>
            <person name="Gojobori T."/>
            <person name="van der Linden C.G."/>
            <person name="van Loo E.N."/>
            <person name="Jellen E.N."/>
            <person name="Maughan P.J."/>
            <person name="Tester M."/>
        </authorList>
    </citation>
    <scope>NUCLEOTIDE SEQUENCE [LARGE SCALE GENOMIC DNA]</scope>
    <source>
        <strain evidence="2">cv. PI 614886</strain>
    </source>
</reference>
<evidence type="ECO:0000313" key="3">
    <source>
        <dbReference type="Proteomes" id="UP000596660"/>
    </source>
</evidence>
<feature type="region of interest" description="Disordered" evidence="1">
    <location>
        <begin position="146"/>
        <end position="169"/>
    </location>
</feature>
<sequence>MPSATEQVIHLSQAAGANDRLEEESQKTGSSPLGLSLNEPNPVKMPNESTVNASAPDFTHQHGNFPLRNDFPGPMSLRGHPELVPSSSFVSGVTPQPGSFQGDLSVKNAQSFPVENLASESSKQSFQNHLLAQKRPPYGPHLTAVESSVSSHLGGSKSMPGYSSSTLDKDNPSSFFDVGGSRISTHYNPYASTFDQPLSTRFSSIAFTQERGDVGGIKYDGQSAGDHGSRQIISSSNSSKFSSRHNVLDVEENNKQKVVGAVPATVSLENDEFGETADAEVGAVENGSPSSPNEDADVAEGGIEIDQVKSEGRSKKNKDSRSMNCSKLQLQIFVKEVLKPQWRQGI</sequence>
<feature type="compositionally biased region" description="Low complexity" evidence="1">
    <location>
        <begin position="147"/>
        <end position="158"/>
    </location>
</feature>
<proteinExistence type="predicted"/>